<dbReference type="InterPro" id="IPR032675">
    <property type="entry name" value="LRR_dom_sf"/>
</dbReference>
<dbReference type="Proteomes" id="UP001194696">
    <property type="component" value="Unassembled WGS sequence"/>
</dbReference>
<proteinExistence type="predicted"/>
<dbReference type="InterPro" id="IPR036047">
    <property type="entry name" value="F-box-like_dom_sf"/>
</dbReference>
<dbReference type="SMART" id="SM00256">
    <property type="entry name" value="FBOX"/>
    <property type="match status" value="1"/>
</dbReference>
<evidence type="ECO:0000313" key="2">
    <source>
        <dbReference type="EMBL" id="KAG0297558.1"/>
    </source>
</evidence>
<dbReference type="InterPro" id="IPR001810">
    <property type="entry name" value="F-box_dom"/>
</dbReference>
<reference evidence="2 3" key="1">
    <citation type="journal article" date="2020" name="Fungal Divers.">
        <title>Resolving the Mortierellaceae phylogeny through synthesis of multi-gene phylogenetics and phylogenomics.</title>
        <authorList>
            <person name="Vandepol N."/>
            <person name="Liber J."/>
            <person name="Desiro A."/>
            <person name="Na H."/>
            <person name="Kennedy M."/>
            <person name="Barry K."/>
            <person name="Grigoriev I.V."/>
            <person name="Miller A.N."/>
            <person name="O'Donnell K."/>
            <person name="Stajich J.E."/>
            <person name="Bonito G."/>
        </authorList>
    </citation>
    <scope>NUCLEOTIDE SEQUENCE [LARGE SCALE GENOMIC DNA]</scope>
    <source>
        <strain evidence="2 3">AD045</strain>
    </source>
</reference>
<comment type="caution">
    <text evidence="2">The sequence shown here is derived from an EMBL/GenBank/DDBJ whole genome shotgun (WGS) entry which is preliminary data.</text>
</comment>
<dbReference type="SUPFAM" id="SSF81383">
    <property type="entry name" value="F-box domain"/>
    <property type="match status" value="1"/>
</dbReference>
<protein>
    <recommendedName>
        <fullName evidence="1">F-box domain-containing protein</fullName>
    </recommendedName>
</protein>
<dbReference type="PROSITE" id="PS50181">
    <property type="entry name" value="FBOX"/>
    <property type="match status" value="1"/>
</dbReference>
<dbReference type="EMBL" id="JAAAIM010000028">
    <property type="protein sequence ID" value="KAG0297558.1"/>
    <property type="molecule type" value="Genomic_DNA"/>
</dbReference>
<keyword evidence="3" id="KW-1185">Reference proteome</keyword>
<evidence type="ECO:0000259" key="1">
    <source>
        <dbReference type="PROSITE" id="PS50181"/>
    </source>
</evidence>
<sequence length="510" mass="57903">MTTLTSLPIEVKELIVEQLDRKALCSCVQVSRLFRAIFLPFLWQRIRVSASPKHPPSQGFAALAAHASLVTDLEIVGPLPEEYYTISFPHLKTLKIEASRSSDPQDRTLLHVALIRANPTVQDLTLHTISFKATNEFWEVIETEWIRPRSLNIDFHIVEPPQSIAFWRACSRFETLSIYNDDIPFFPRGLEEGVAFSQQQQPPVDVFPDIERLALRFYPTGYGGAPDHVDWIRRCPRLVHLAWDLIGCWSTIERLVVELKNTTWPGLSSLRIEHSKHTDKNFSDLVTSLPHLRILELVQSTFGPLSFAALKAHPQMRNLHTFSVLNCQGFTGDMAQAVLEQCPTLDTFAAPYISVHNVAHEDSQPWVCAPSLRFFSIYVTCGPRSTIESCQKMFDQLGLLSNIIHLDLGAHRLVYLPIKIRTQFITHESALSLSLSSHNGGLANFVGLTRLRHFSFQLTPQSLGMKEVQWMLDHWAHLGTIVGQFTNTDIPFSRLFDLFQQNGIAYSEIK</sequence>
<name>A0ABQ7KHF9_9FUNG</name>
<feature type="domain" description="F-box" evidence="1">
    <location>
        <begin position="1"/>
        <end position="46"/>
    </location>
</feature>
<dbReference type="Gene3D" id="3.80.10.10">
    <property type="entry name" value="Ribonuclease Inhibitor"/>
    <property type="match status" value="1"/>
</dbReference>
<organism evidence="2 3">
    <name type="scientific">Linnemannia gamsii</name>
    <dbReference type="NCBI Taxonomy" id="64522"/>
    <lineage>
        <taxon>Eukaryota</taxon>
        <taxon>Fungi</taxon>
        <taxon>Fungi incertae sedis</taxon>
        <taxon>Mucoromycota</taxon>
        <taxon>Mortierellomycotina</taxon>
        <taxon>Mortierellomycetes</taxon>
        <taxon>Mortierellales</taxon>
        <taxon>Mortierellaceae</taxon>
        <taxon>Linnemannia</taxon>
    </lineage>
</organism>
<dbReference type="Pfam" id="PF12937">
    <property type="entry name" value="F-box-like"/>
    <property type="match status" value="1"/>
</dbReference>
<evidence type="ECO:0000313" key="3">
    <source>
        <dbReference type="Proteomes" id="UP001194696"/>
    </source>
</evidence>
<gene>
    <name evidence="2" type="ORF">BGZ96_005866</name>
</gene>
<accession>A0ABQ7KHF9</accession>
<dbReference type="SUPFAM" id="SSF52047">
    <property type="entry name" value="RNI-like"/>
    <property type="match status" value="1"/>
</dbReference>